<comment type="subcellular location">
    <subcellularLocation>
        <location evidence="1">Membrane</location>
    </subcellularLocation>
</comment>
<dbReference type="PANTHER" id="PTHR37042:SF4">
    <property type="entry name" value="OUTER MEMBRANE PROTEIN RV1973"/>
    <property type="match status" value="1"/>
</dbReference>
<name>A0A8H2JFY5_MYCMU</name>
<keyword evidence="5" id="KW-1185">Reference proteome</keyword>
<reference evidence="4" key="1">
    <citation type="submission" date="2018-01" db="EMBL/GenBank/DDBJ databases">
        <title>Comparative genomics of Mycobacterium mucogenicum and Mycobacterium neoaurum clade members emphasizing tRNA and non-coding RNA.</title>
        <authorList>
            <person name="Behra P.R.K."/>
            <person name="Pettersson B.M.F."/>
            <person name="Das S."/>
            <person name="Dasgupta S."/>
            <person name="Kirsebom L.A."/>
        </authorList>
    </citation>
    <scope>NUCLEOTIDE SEQUENCE</scope>
    <source>
        <strain evidence="4">DSM 44124</strain>
    </source>
</reference>
<accession>A0A8H2JFY5</accession>
<evidence type="ECO:0000313" key="4">
    <source>
        <dbReference type="EMBL" id="TLH55193.1"/>
    </source>
</evidence>
<sequence>MMNRLLAALGALLAVAVVALGALGGSTYWNHVQLSGEQATADELPSLARSQIPQILGYEYSSVQRSTTQALTLMTPAFRKRYEELTAKNNIFNDAVKRKLISQVNVVGAGMISSHRDSGTVLAFVNRVITDERKQPNYEGSRLKVDYRKIDGKWLIDEMTPIF</sequence>
<keyword evidence="2" id="KW-0472">Membrane</keyword>
<dbReference type="KEGG" id="mmuc:C1S78_025050"/>
<protein>
    <submittedName>
        <fullName evidence="4">Mammalian cell entry protein</fullName>
    </submittedName>
</protein>
<dbReference type="PANTHER" id="PTHR37042">
    <property type="entry name" value="OUTER MEMBRANE PROTEIN RV1973"/>
    <property type="match status" value="1"/>
</dbReference>
<dbReference type="EMBL" id="CP062008">
    <property type="protein sequence ID" value="QPG72596.1"/>
    <property type="molecule type" value="Genomic_DNA"/>
</dbReference>
<organism evidence="4">
    <name type="scientific">Mycolicibacterium mucogenicum DSM 44124</name>
    <dbReference type="NCBI Taxonomy" id="1226753"/>
    <lineage>
        <taxon>Bacteria</taxon>
        <taxon>Bacillati</taxon>
        <taxon>Actinomycetota</taxon>
        <taxon>Actinomycetes</taxon>
        <taxon>Mycobacteriales</taxon>
        <taxon>Mycobacteriaceae</taxon>
        <taxon>Mycolicibacterium</taxon>
    </lineage>
</organism>
<dbReference type="AlphaFoldDB" id="A0A8H2JFY5"/>
<proteinExistence type="predicted"/>
<evidence type="ECO:0000313" key="5">
    <source>
        <dbReference type="Proteomes" id="UP000309231"/>
    </source>
</evidence>
<reference evidence="3 5" key="3">
    <citation type="journal article" date="2019" name="Sci. Rep.">
        <title>Insight into the biology of Mycobacterium mucogenicum and Mycobacterium neoaurum clade members.</title>
        <authorList>
            <person name="Behra P.R.K."/>
            <person name="Pettersson B.M.F."/>
            <person name="Ramesh M."/>
            <person name="Dasgupta S."/>
            <person name="Kirsebom L.A."/>
        </authorList>
    </citation>
    <scope>NUCLEOTIDE SEQUENCE [LARGE SCALE GENOMIC DNA]</scope>
    <source>
        <strain evidence="3 5">DSM 44124</strain>
    </source>
</reference>
<dbReference type="GO" id="GO:0016020">
    <property type="term" value="C:membrane"/>
    <property type="evidence" value="ECO:0007669"/>
    <property type="project" value="UniProtKB-SubCell"/>
</dbReference>
<dbReference type="Proteomes" id="UP000309231">
    <property type="component" value="Chromosome"/>
</dbReference>
<evidence type="ECO:0000313" key="3">
    <source>
        <dbReference type="EMBL" id="QPG72596.1"/>
    </source>
</evidence>
<evidence type="ECO:0000256" key="2">
    <source>
        <dbReference type="ARBA" id="ARBA00023136"/>
    </source>
</evidence>
<evidence type="ECO:0000256" key="1">
    <source>
        <dbReference type="ARBA" id="ARBA00004370"/>
    </source>
</evidence>
<reference evidence="3 5" key="2">
    <citation type="journal article" date="2019" name="BMC Evol. Biol.">
        <title>Comparative genomics of Mycobacterium mucogenicum and Mycobacterium neoaurum clade members emphasizing tRNA and non-coding RNA.</title>
        <authorList>
            <person name="Behra P.R.K."/>
            <person name="Pettersson B.M.F."/>
            <person name="Das S."/>
            <person name="Dasgupta S."/>
            <person name="Kirsebom L.A."/>
        </authorList>
    </citation>
    <scope>NUCLEOTIDE SEQUENCE [LARGE SCALE GENOMIC DNA]</scope>
    <source>
        <strain evidence="3 5">DSM 44124</strain>
    </source>
</reference>
<gene>
    <name evidence="3" type="ORF">C1S78_025050</name>
    <name evidence="4" type="ORF">C1S78_25020</name>
</gene>
<dbReference type="EMBL" id="POTL01000001">
    <property type="protein sequence ID" value="TLH55193.1"/>
    <property type="molecule type" value="Genomic_DNA"/>
</dbReference>